<feature type="transmembrane region" description="Helical" evidence="1">
    <location>
        <begin position="15"/>
        <end position="36"/>
    </location>
</feature>
<sequence length="269" mass="30931">MNRYLKLVHLEVHRFRYAIFSLMFLTATIQMIGLVHTTRLRVAGRREAALLGDHPRNFSFADIIGDSQFLFTIPILISIIVLGLYVFGIWYRDWTGRDKFAYRLFTLPAARRHVYMAKASAIFIFVFAMVSFQLLLLLLERQLFDWMVPSEYRMPSLLAEAVASNLVFVRYLLPPDGLMFAVYYGTGILAVFVIFTAILLERSYHLAGIIYAILYAASCAAVIGFAFSLHPYVYFYPREITVIRLCIYIVVMSLTLTLGFRLVSKKITV</sequence>
<dbReference type="RefSeq" id="WP_209990730.1">
    <property type="nucleotide sequence ID" value="NZ_JBHSVQ010000001.1"/>
</dbReference>
<keyword evidence="1" id="KW-1133">Transmembrane helix</keyword>
<feature type="transmembrane region" description="Helical" evidence="1">
    <location>
        <begin position="212"/>
        <end position="235"/>
    </location>
</feature>
<name>A0ABW5FHR9_9BACL</name>
<evidence type="ECO:0000313" key="2">
    <source>
        <dbReference type="EMBL" id="MFD2414014.1"/>
    </source>
</evidence>
<feature type="transmembrane region" description="Helical" evidence="1">
    <location>
        <begin position="121"/>
        <end position="140"/>
    </location>
</feature>
<evidence type="ECO:0000256" key="1">
    <source>
        <dbReference type="SAM" id="Phobius"/>
    </source>
</evidence>
<reference evidence="3" key="1">
    <citation type="journal article" date="2019" name="Int. J. Syst. Evol. Microbiol.">
        <title>The Global Catalogue of Microorganisms (GCM) 10K type strain sequencing project: providing services to taxonomists for standard genome sequencing and annotation.</title>
        <authorList>
            <consortium name="The Broad Institute Genomics Platform"/>
            <consortium name="The Broad Institute Genome Sequencing Center for Infectious Disease"/>
            <person name="Wu L."/>
            <person name="Ma J."/>
        </authorList>
    </citation>
    <scope>NUCLEOTIDE SEQUENCE [LARGE SCALE GENOMIC DNA]</scope>
    <source>
        <strain evidence="3">CCM 8725</strain>
    </source>
</reference>
<feature type="transmembrane region" description="Helical" evidence="1">
    <location>
        <begin position="179"/>
        <end position="200"/>
    </location>
</feature>
<gene>
    <name evidence="2" type="ORF">ACFSX3_29510</name>
</gene>
<organism evidence="2 3">
    <name type="scientific">Paenibacillus rhizoplanae</name>
    <dbReference type="NCBI Taxonomy" id="1917181"/>
    <lineage>
        <taxon>Bacteria</taxon>
        <taxon>Bacillati</taxon>
        <taxon>Bacillota</taxon>
        <taxon>Bacilli</taxon>
        <taxon>Bacillales</taxon>
        <taxon>Paenibacillaceae</taxon>
        <taxon>Paenibacillus</taxon>
    </lineage>
</organism>
<feature type="transmembrane region" description="Helical" evidence="1">
    <location>
        <begin position="69"/>
        <end position="91"/>
    </location>
</feature>
<dbReference type="EMBL" id="JBHUKY010000078">
    <property type="protein sequence ID" value="MFD2414014.1"/>
    <property type="molecule type" value="Genomic_DNA"/>
</dbReference>
<keyword evidence="1" id="KW-0472">Membrane</keyword>
<comment type="caution">
    <text evidence="2">The sequence shown here is derived from an EMBL/GenBank/DDBJ whole genome shotgun (WGS) entry which is preliminary data.</text>
</comment>
<evidence type="ECO:0000313" key="3">
    <source>
        <dbReference type="Proteomes" id="UP001597448"/>
    </source>
</evidence>
<protein>
    <recommendedName>
        <fullName evidence="4">ABC-2 family transporter protein</fullName>
    </recommendedName>
</protein>
<keyword evidence="1" id="KW-0812">Transmembrane</keyword>
<proteinExistence type="predicted"/>
<evidence type="ECO:0008006" key="4">
    <source>
        <dbReference type="Google" id="ProtNLM"/>
    </source>
</evidence>
<feature type="transmembrane region" description="Helical" evidence="1">
    <location>
        <begin position="241"/>
        <end position="263"/>
    </location>
</feature>
<dbReference type="Proteomes" id="UP001597448">
    <property type="component" value="Unassembled WGS sequence"/>
</dbReference>
<keyword evidence="3" id="KW-1185">Reference proteome</keyword>
<accession>A0ABW5FHR9</accession>